<evidence type="ECO:0000313" key="2">
    <source>
        <dbReference type="Proteomes" id="UP000011074"/>
    </source>
</evidence>
<protein>
    <submittedName>
        <fullName evidence="1">Tetratricopeptide repeat protein</fullName>
    </submittedName>
</protein>
<reference evidence="1" key="1">
    <citation type="submission" date="2012-12" db="EMBL/GenBank/DDBJ databases">
        <authorList>
            <person name="Pethick F.E."/>
            <person name="MacFadyen A.C."/>
            <person name="Tang Z."/>
            <person name="Sangal V."/>
            <person name="Tze-Tze L."/>
            <person name="Chu J."/>
            <person name="Guo M."/>
            <person name="Kirby R."/>
            <person name="Hoskisson P.A."/>
            <person name="Herron P.R."/>
            <person name="Hunter I.S."/>
        </authorList>
    </citation>
    <scope>NUCLEOTIDE SEQUENCE</scope>
    <source>
        <strain evidence="1">ATCC 10970</strain>
    </source>
</reference>
<reference evidence="1" key="2">
    <citation type="submission" date="2020-01" db="EMBL/GenBank/DDBJ databases">
        <authorList>
            <person name="Algora L."/>
            <person name="Schniete J.K."/>
            <person name="MacFadyen A."/>
            <person name="Hoskisson P.A."/>
            <person name="Hunter I.S."/>
            <person name="Herron P.R."/>
        </authorList>
    </citation>
    <scope>NUCLEOTIDE SEQUENCE</scope>
    <source>
        <strain evidence="1">ATCC 10970</strain>
    </source>
</reference>
<dbReference type="EMBL" id="CP048261">
    <property type="protein sequence ID" value="QST80829.1"/>
    <property type="molecule type" value="Genomic_DNA"/>
</dbReference>
<dbReference type="GeneID" id="66854704"/>
<dbReference type="InterPro" id="IPR011990">
    <property type="entry name" value="TPR-like_helical_dom_sf"/>
</dbReference>
<gene>
    <name evidence="1" type="ORF">SRIM_012135</name>
</gene>
<dbReference type="Gene3D" id="1.25.40.10">
    <property type="entry name" value="Tetratricopeptide repeat domain"/>
    <property type="match status" value="1"/>
</dbReference>
<dbReference type="AlphaFoldDB" id="A0A8A1ULT4"/>
<dbReference type="Proteomes" id="UP000011074">
    <property type="component" value="Chromosome"/>
</dbReference>
<dbReference type="SUPFAM" id="SSF48452">
    <property type="entry name" value="TPR-like"/>
    <property type="match status" value="1"/>
</dbReference>
<accession>A0A8A1ULT4</accession>
<organism evidence="1 2">
    <name type="scientific">Streptomyces rimosus subsp. rimosus (strain ATCC 10970 / DSM 40260 / JCM 4667 / NRRL 2234)</name>
    <dbReference type="NCBI Taxonomy" id="1265868"/>
    <lineage>
        <taxon>Bacteria</taxon>
        <taxon>Bacillati</taxon>
        <taxon>Actinomycetota</taxon>
        <taxon>Actinomycetes</taxon>
        <taxon>Kitasatosporales</taxon>
        <taxon>Streptomycetaceae</taxon>
        <taxon>Streptomyces</taxon>
    </lineage>
</organism>
<reference evidence="1" key="3">
    <citation type="journal article" date="2021" name="bioRxiv">
        <title>Bilateral symmetry of linear streptomycete chromosomes.</title>
        <authorList>
            <person name="Algora-Gallardo L."/>
            <person name="Schniete J.K."/>
            <person name="Mark D.R."/>
            <person name="Hunter I.S."/>
            <person name="Herron P.R."/>
        </authorList>
    </citation>
    <scope>NUCLEOTIDE SEQUENCE</scope>
    <source>
        <strain evidence="1">ATCC 10970</strain>
    </source>
</reference>
<proteinExistence type="predicted"/>
<evidence type="ECO:0000313" key="1">
    <source>
        <dbReference type="EMBL" id="QST80829.1"/>
    </source>
</evidence>
<sequence length="442" mass="48244">MTQRTPNCALQGLFAESGWTLDQCARAVNRVGTEVSRRLRYNESAVHHWLGGTLPREPVRRIILEAFSRRLNRPVTHAQAGFPVPAGQTSEFVGTVEGLVELGSMDVDPSRRGLLGAGLFSVALTIPGWQDVVARAEGIQTGASAHIGMNDVRMVIAMTERLSELDDEFGGRYARPLAASFLINTVVPALGAGGSDEVRKAMRSAASDLCYLAGYMAVDEGEQHLAQRYYVKALELAGAANDPLTYSTTLRGMSVQAVDLGHGAEAMRLADAAAAASPEVGPRMRAFLAGQQAHAAAQTGDRAGALSHIREAEVAMEKAESRAQTFRSYDPASLQYHVSQVRYELGDRAGAVKALEESDRVRLSVFRRSRVHRRGLLAERQLQLGHLEAACHTWNLALDDYPLVKSGRADDRMRRMAAFIRPYRKNAAARALYERARPLLKV</sequence>
<dbReference type="RefSeq" id="WP_030180964.1">
    <property type="nucleotide sequence ID" value="NZ_CP048261.1"/>
</dbReference>
<name>A0A8A1ULT4_STRR1</name>